<evidence type="ECO:0000259" key="8">
    <source>
        <dbReference type="Pfam" id="PF00089"/>
    </source>
</evidence>
<keyword evidence="2 6" id="KW-0645">Protease</keyword>
<evidence type="ECO:0000313" key="9">
    <source>
        <dbReference type="EMBL" id="QBZ55241.1"/>
    </source>
</evidence>
<dbReference type="InterPro" id="IPR043504">
    <property type="entry name" value="Peptidase_S1_PA_chymotrypsin"/>
</dbReference>
<dbReference type="AlphaFoldDB" id="A0A4P7N2P4"/>
<dbReference type="SUPFAM" id="SSF50494">
    <property type="entry name" value="Trypsin-like serine proteases"/>
    <property type="match status" value="1"/>
</dbReference>
<dbReference type="InterPro" id="IPR008256">
    <property type="entry name" value="Peptidase_S1B"/>
</dbReference>
<dbReference type="GO" id="GO:0004252">
    <property type="term" value="F:serine-type endopeptidase activity"/>
    <property type="evidence" value="ECO:0007669"/>
    <property type="project" value="InterPro"/>
</dbReference>
<dbReference type="Proteomes" id="UP000294847">
    <property type="component" value="Chromosome 2"/>
</dbReference>
<comment type="similarity">
    <text evidence="1 6">Belongs to the peptidase S1B family.</text>
</comment>
<name>A0A4P7N2P4_PYROR</name>
<feature type="signal peptide" evidence="6">
    <location>
        <begin position="1"/>
        <end position="19"/>
    </location>
</feature>
<dbReference type="VEuPathDB" id="FungiDB:M_BR32_EuGene_00131431"/>
<dbReference type="Pfam" id="PF00089">
    <property type="entry name" value="Trypsin"/>
    <property type="match status" value="1"/>
</dbReference>
<evidence type="ECO:0000256" key="7">
    <source>
        <dbReference type="SAM" id="MobiDB-lite"/>
    </source>
</evidence>
<reference evidence="9 10" key="1">
    <citation type="journal article" date="2019" name="Mol. Biol. Evol.">
        <title>Blast fungal genomes show frequent chromosomal changes, gene gains and losses, and effector gene turnover.</title>
        <authorList>
            <person name="Gomez Luciano L.B."/>
            <person name="Jason Tsai I."/>
            <person name="Chuma I."/>
            <person name="Tosa Y."/>
            <person name="Chen Y.H."/>
            <person name="Li J.Y."/>
            <person name="Li M.Y."/>
            <person name="Jade Lu M.Y."/>
            <person name="Nakayashiki H."/>
            <person name="Li W.H."/>
        </authorList>
    </citation>
    <scope>NUCLEOTIDE SEQUENCE [LARGE SCALE GENOMIC DNA]</scope>
    <source>
        <strain evidence="9">MZ5-1-6</strain>
    </source>
</reference>
<evidence type="ECO:0000256" key="1">
    <source>
        <dbReference type="ARBA" id="ARBA00008764"/>
    </source>
</evidence>
<evidence type="ECO:0000256" key="3">
    <source>
        <dbReference type="ARBA" id="ARBA00022729"/>
    </source>
</evidence>
<evidence type="ECO:0000256" key="4">
    <source>
        <dbReference type="ARBA" id="ARBA00022801"/>
    </source>
</evidence>
<dbReference type="InterPro" id="IPR009003">
    <property type="entry name" value="Peptidase_S1_PA"/>
</dbReference>
<proteinExistence type="inferred from homology"/>
<dbReference type="InterPro" id="IPR001254">
    <property type="entry name" value="Trypsin_dom"/>
</dbReference>
<keyword evidence="4 6" id="KW-0378">Hydrolase</keyword>
<feature type="domain" description="Peptidase S1" evidence="8">
    <location>
        <begin position="142"/>
        <end position="321"/>
    </location>
</feature>
<dbReference type="InterPro" id="IPR050966">
    <property type="entry name" value="Glutamyl_endopeptidase"/>
</dbReference>
<evidence type="ECO:0000256" key="6">
    <source>
        <dbReference type="RuleBase" id="RU004296"/>
    </source>
</evidence>
<organism evidence="9 10">
    <name type="scientific">Pyricularia oryzae</name>
    <name type="common">Rice blast fungus</name>
    <name type="synonym">Magnaporthe oryzae</name>
    <dbReference type="NCBI Taxonomy" id="318829"/>
    <lineage>
        <taxon>Eukaryota</taxon>
        <taxon>Fungi</taxon>
        <taxon>Dikarya</taxon>
        <taxon>Ascomycota</taxon>
        <taxon>Pezizomycotina</taxon>
        <taxon>Sordariomycetes</taxon>
        <taxon>Sordariomycetidae</taxon>
        <taxon>Magnaporthales</taxon>
        <taxon>Pyriculariaceae</taxon>
        <taxon>Pyricularia</taxon>
    </lineage>
</organism>
<feature type="compositionally biased region" description="Basic and acidic residues" evidence="7">
    <location>
        <begin position="83"/>
        <end position="104"/>
    </location>
</feature>
<gene>
    <name evidence="9" type="ORF">PoMZ_00137</name>
</gene>
<accession>A0A4P7N2P4</accession>
<feature type="chain" id="PRO_5041033874" description="Serine protease" evidence="6">
    <location>
        <begin position="20"/>
        <end position="347"/>
    </location>
</feature>
<dbReference type="PANTHER" id="PTHR15462">
    <property type="entry name" value="SERINE PROTEASE"/>
    <property type="match status" value="1"/>
</dbReference>
<evidence type="ECO:0000313" key="10">
    <source>
        <dbReference type="Proteomes" id="UP000294847"/>
    </source>
</evidence>
<dbReference type="EC" id="3.4.21.-" evidence="6"/>
<evidence type="ECO:0000256" key="5">
    <source>
        <dbReference type="ARBA" id="ARBA00022825"/>
    </source>
</evidence>
<keyword evidence="3 6" id="KW-0732">Signal</keyword>
<dbReference type="PANTHER" id="PTHR15462:SF8">
    <property type="entry name" value="SERINE PROTEASE"/>
    <property type="match status" value="1"/>
</dbReference>
<dbReference type="Gene3D" id="2.40.10.10">
    <property type="entry name" value="Trypsin-like serine proteases"/>
    <property type="match status" value="2"/>
</dbReference>
<sequence>MYLPPVLLRLLGTASLCSAAAVKAFAPRHLPNFSPIPPGNLTEEQSVEIAAVALSSDGLQWAEEITMSDTAFRWFVHDPSVRLEGKEPTKGPAVEEKNQKDSSLKGRQNGVVKYISGMDDRVEEKRLAYPFSAMGQINILNHDGRRSRCSGALVGPRLVATARHCLNDDGKGAYTFHPAFHTVDRLPNATVTHVISIAHPNRKSLTNCDYVDDWAIMVLDEDLSEISGYIGAREFDDDVLNYESLHNYGYPGDLQSGVPYSQWGFAAQLDHENDLACSKNRQTPMSHQADTASGQSGGPIFTAGEHEDGVYLMGINVAVDPNRGRRALASHGAALMGSIVYARRYFA</sequence>
<evidence type="ECO:0000256" key="2">
    <source>
        <dbReference type="ARBA" id="ARBA00022670"/>
    </source>
</evidence>
<dbReference type="GO" id="GO:0006508">
    <property type="term" value="P:proteolysis"/>
    <property type="evidence" value="ECO:0007669"/>
    <property type="project" value="UniProtKB-KW"/>
</dbReference>
<keyword evidence="5 6" id="KW-0720">Serine protease</keyword>
<dbReference type="PRINTS" id="PR00839">
    <property type="entry name" value="V8PROTEASE"/>
</dbReference>
<dbReference type="EMBL" id="CP034205">
    <property type="protein sequence ID" value="QBZ55241.1"/>
    <property type="molecule type" value="Genomic_DNA"/>
</dbReference>
<protein>
    <recommendedName>
        <fullName evidence="6">Serine protease</fullName>
        <ecNumber evidence="6">3.4.21.-</ecNumber>
    </recommendedName>
</protein>
<feature type="region of interest" description="Disordered" evidence="7">
    <location>
        <begin position="83"/>
        <end position="105"/>
    </location>
</feature>